<evidence type="ECO:0000259" key="1">
    <source>
        <dbReference type="Pfam" id="PF00149"/>
    </source>
</evidence>
<dbReference type="InterPro" id="IPR004843">
    <property type="entry name" value="Calcineurin-like_PHP"/>
</dbReference>
<dbReference type="Pfam" id="PF00149">
    <property type="entry name" value="Metallophos"/>
    <property type="match status" value="1"/>
</dbReference>
<protein>
    <recommendedName>
        <fullName evidence="1">Calcineurin-like phosphoesterase domain-containing protein</fullName>
    </recommendedName>
</protein>
<evidence type="ECO:0000313" key="2">
    <source>
        <dbReference type="EMBL" id="KXJ90183.1"/>
    </source>
</evidence>
<dbReference type="GO" id="GO:0016787">
    <property type="term" value="F:hydrolase activity"/>
    <property type="evidence" value="ECO:0007669"/>
    <property type="project" value="InterPro"/>
</dbReference>
<keyword evidence="3" id="KW-1185">Reference proteome</keyword>
<feature type="domain" description="Calcineurin-like phosphoesterase" evidence="1">
    <location>
        <begin position="6"/>
        <end position="233"/>
    </location>
</feature>
<accession>A0A136IZ52</accession>
<dbReference type="EMBL" id="KQ964253">
    <property type="protein sequence ID" value="KXJ90183.1"/>
    <property type="molecule type" value="Genomic_DNA"/>
</dbReference>
<gene>
    <name evidence="2" type="ORF">Micbo1qcDRAFT_196354</name>
</gene>
<dbReference type="PANTHER" id="PTHR37844:SF2">
    <property type="entry name" value="SER_THR PROTEIN PHOSPHATASE SUPERFAMILY (AFU_ORTHOLOGUE AFUA_1G14840)"/>
    <property type="match status" value="1"/>
</dbReference>
<dbReference type="Gene3D" id="3.60.21.10">
    <property type="match status" value="1"/>
</dbReference>
<dbReference type="InParanoid" id="A0A136IZ52"/>
<dbReference type="PANTHER" id="PTHR37844">
    <property type="entry name" value="SER/THR PROTEIN PHOSPHATASE SUPERFAMILY (AFU_ORTHOLOGUE AFUA_1G14840)"/>
    <property type="match status" value="1"/>
</dbReference>
<proteinExistence type="predicted"/>
<reference evidence="3" key="1">
    <citation type="submission" date="2016-02" db="EMBL/GenBank/DDBJ databases">
        <title>Draft genome sequence of Microdochium bolleyi, a fungal endophyte of beachgrass.</title>
        <authorList>
            <consortium name="DOE Joint Genome Institute"/>
            <person name="David A.S."/>
            <person name="May G."/>
            <person name="Haridas S."/>
            <person name="Lim J."/>
            <person name="Wang M."/>
            <person name="Labutti K."/>
            <person name="Lipzen A."/>
            <person name="Barry K."/>
            <person name="Grigoriev I.V."/>
        </authorList>
    </citation>
    <scope>NUCLEOTIDE SEQUENCE [LARGE SCALE GENOMIC DNA]</scope>
    <source>
        <strain evidence="3">J235TASD1</strain>
    </source>
</reference>
<dbReference type="SUPFAM" id="SSF56300">
    <property type="entry name" value="Metallo-dependent phosphatases"/>
    <property type="match status" value="1"/>
</dbReference>
<name>A0A136IZ52_9PEZI</name>
<sequence length="270" mass="31174">MPSFQVVSDLHLESPKAYDIFEIEPRAPYLALLGDIGYIKHKEEYLGFILKHLRLFRIVFLILGNHEPWHSNWDDSKAVMREFEKTNHEERAKDAKLGQFVFLDRSSYCFHDETNGPVTVLGCTLFSRVPEYSMQDVSLGVKDFYNIDSWTVEEHSSTFEQDLAWLNNEVQSLQGAGHKVVIFTHHSPTLDKRALDPRHKDSPIISGFATDLSAQPCRTSSSVKLWAFGHNHYNCDFVDEKTGTRLITNQRGYYFKQSENWDAEKVIVVN</sequence>
<dbReference type="OrthoDB" id="550558at2759"/>
<dbReference type="AlphaFoldDB" id="A0A136IZ52"/>
<organism evidence="2 3">
    <name type="scientific">Microdochium bolleyi</name>
    <dbReference type="NCBI Taxonomy" id="196109"/>
    <lineage>
        <taxon>Eukaryota</taxon>
        <taxon>Fungi</taxon>
        <taxon>Dikarya</taxon>
        <taxon>Ascomycota</taxon>
        <taxon>Pezizomycotina</taxon>
        <taxon>Sordariomycetes</taxon>
        <taxon>Xylariomycetidae</taxon>
        <taxon>Xylariales</taxon>
        <taxon>Microdochiaceae</taxon>
        <taxon>Microdochium</taxon>
    </lineage>
</organism>
<dbReference type="Proteomes" id="UP000070501">
    <property type="component" value="Unassembled WGS sequence"/>
</dbReference>
<evidence type="ECO:0000313" key="3">
    <source>
        <dbReference type="Proteomes" id="UP000070501"/>
    </source>
</evidence>
<dbReference type="InterPro" id="IPR029052">
    <property type="entry name" value="Metallo-depent_PP-like"/>
</dbReference>